<accession>A0A3P7ZE17</accession>
<evidence type="ECO:0000313" key="3">
    <source>
        <dbReference type="Proteomes" id="UP000050761"/>
    </source>
</evidence>
<evidence type="ECO:0000256" key="1">
    <source>
        <dbReference type="SAM" id="MobiDB-lite"/>
    </source>
</evidence>
<reference evidence="2 3" key="1">
    <citation type="submission" date="2018-11" db="EMBL/GenBank/DDBJ databases">
        <authorList>
            <consortium name="Pathogen Informatics"/>
        </authorList>
    </citation>
    <scope>NUCLEOTIDE SEQUENCE [LARGE SCALE GENOMIC DNA]</scope>
</reference>
<evidence type="ECO:0000313" key="4">
    <source>
        <dbReference type="WBParaSite" id="HPBE_0000391601-mRNA-1"/>
    </source>
</evidence>
<evidence type="ECO:0000313" key="2">
    <source>
        <dbReference type="EMBL" id="VDO51098.1"/>
    </source>
</evidence>
<protein>
    <submittedName>
        <fullName evidence="4">Myosin_tail_1 domain-containing protein</fullName>
    </submittedName>
</protein>
<dbReference type="WBParaSite" id="HPBE_0000391601-mRNA-1">
    <property type="protein sequence ID" value="HPBE_0000391601-mRNA-1"/>
    <property type="gene ID" value="HPBE_0000391601"/>
</dbReference>
<dbReference type="OrthoDB" id="407325at2759"/>
<gene>
    <name evidence="2" type="ORF">HPBE_LOCUS3918</name>
</gene>
<dbReference type="EMBL" id="UZAH01020007">
    <property type="protein sequence ID" value="VDO51098.1"/>
    <property type="molecule type" value="Genomic_DNA"/>
</dbReference>
<feature type="region of interest" description="Disordered" evidence="1">
    <location>
        <begin position="54"/>
        <end position="74"/>
    </location>
</feature>
<accession>A0A183FCM4</accession>
<feature type="compositionally biased region" description="Basic and acidic residues" evidence="1">
    <location>
        <begin position="58"/>
        <end position="74"/>
    </location>
</feature>
<dbReference type="Proteomes" id="UP000050761">
    <property type="component" value="Unassembled WGS sequence"/>
</dbReference>
<dbReference type="AlphaFoldDB" id="A0A183FCM4"/>
<sequence length="74" mass="8632">MSVERRIVELETANRLLEQKNAELVEFKEKSEARAEESEKDMKELQSQIQHLQSVNEEGFRKAVAKQDSDNKKV</sequence>
<keyword evidence="3" id="KW-1185">Reference proteome</keyword>
<name>A0A183FCM4_HELPZ</name>
<proteinExistence type="predicted"/>
<reference evidence="4" key="2">
    <citation type="submission" date="2019-09" db="UniProtKB">
        <authorList>
            <consortium name="WormBaseParasite"/>
        </authorList>
    </citation>
    <scope>IDENTIFICATION</scope>
</reference>
<organism evidence="3 4">
    <name type="scientific">Heligmosomoides polygyrus</name>
    <name type="common">Parasitic roundworm</name>
    <dbReference type="NCBI Taxonomy" id="6339"/>
    <lineage>
        <taxon>Eukaryota</taxon>
        <taxon>Metazoa</taxon>
        <taxon>Ecdysozoa</taxon>
        <taxon>Nematoda</taxon>
        <taxon>Chromadorea</taxon>
        <taxon>Rhabditida</taxon>
        <taxon>Rhabditina</taxon>
        <taxon>Rhabditomorpha</taxon>
        <taxon>Strongyloidea</taxon>
        <taxon>Heligmosomidae</taxon>
        <taxon>Heligmosomoides</taxon>
    </lineage>
</organism>